<dbReference type="EMBL" id="BPLQ01003005">
    <property type="protein sequence ID" value="GIX97130.1"/>
    <property type="molecule type" value="Genomic_DNA"/>
</dbReference>
<organism evidence="1 2">
    <name type="scientific">Caerostris darwini</name>
    <dbReference type="NCBI Taxonomy" id="1538125"/>
    <lineage>
        <taxon>Eukaryota</taxon>
        <taxon>Metazoa</taxon>
        <taxon>Ecdysozoa</taxon>
        <taxon>Arthropoda</taxon>
        <taxon>Chelicerata</taxon>
        <taxon>Arachnida</taxon>
        <taxon>Araneae</taxon>
        <taxon>Araneomorphae</taxon>
        <taxon>Entelegynae</taxon>
        <taxon>Araneoidea</taxon>
        <taxon>Araneidae</taxon>
        <taxon>Caerostris</taxon>
    </lineage>
</organism>
<evidence type="ECO:0000313" key="2">
    <source>
        <dbReference type="Proteomes" id="UP001054837"/>
    </source>
</evidence>
<name>A0AAV4PMF6_9ARAC</name>
<gene>
    <name evidence="1" type="ORF">CDAR_283951</name>
</gene>
<comment type="caution">
    <text evidence="1">The sequence shown here is derived from an EMBL/GenBank/DDBJ whole genome shotgun (WGS) entry which is preliminary data.</text>
</comment>
<protein>
    <submittedName>
        <fullName evidence="1">Uncharacterized protein</fullName>
    </submittedName>
</protein>
<evidence type="ECO:0000313" key="1">
    <source>
        <dbReference type="EMBL" id="GIX97130.1"/>
    </source>
</evidence>
<dbReference type="Proteomes" id="UP001054837">
    <property type="component" value="Unassembled WGS sequence"/>
</dbReference>
<proteinExistence type="predicted"/>
<reference evidence="1 2" key="1">
    <citation type="submission" date="2021-06" db="EMBL/GenBank/DDBJ databases">
        <title>Caerostris darwini draft genome.</title>
        <authorList>
            <person name="Kono N."/>
            <person name="Arakawa K."/>
        </authorList>
    </citation>
    <scope>NUCLEOTIDE SEQUENCE [LARGE SCALE GENOMIC DNA]</scope>
</reference>
<sequence length="107" mass="11942">MENVALDATVFIKSEGFLVLRKLGMDKCLKEKDCLHKTLSAVVVWAWRDRNTADCKVVLVAKRSVGLLNIDVFQVSECRRRLARRNGNTADVNGVLIAKKISRSVGL</sequence>
<dbReference type="AlphaFoldDB" id="A0AAV4PMF6"/>
<keyword evidence="2" id="KW-1185">Reference proteome</keyword>
<accession>A0AAV4PMF6</accession>